<evidence type="ECO:0000313" key="4">
    <source>
        <dbReference type="EMBL" id="CAE0404397.1"/>
    </source>
</evidence>
<feature type="compositionally biased region" description="Polar residues" evidence="2">
    <location>
        <begin position="340"/>
        <end position="356"/>
    </location>
</feature>
<proteinExistence type="predicted"/>
<reference evidence="4" key="1">
    <citation type="submission" date="2021-01" db="EMBL/GenBank/DDBJ databases">
        <authorList>
            <person name="Corre E."/>
            <person name="Pelletier E."/>
            <person name="Niang G."/>
            <person name="Scheremetjew M."/>
            <person name="Finn R."/>
            <person name="Kale V."/>
            <person name="Holt S."/>
            <person name="Cochrane G."/>
            <person name="Meng A."/>
            <person name="Brown T."/>
            <person name="Cohen L."/>
        </authorList>
    </citation>
    <scope>NUCLEOTIDE SEQUENCE</scope>
    <source>
        <strain evidence="4">CCMP127</strain>
    </source>
</reference>
<feature type="coiled-coil region" evidence="1">
    <location>
        <begin position="193"/>
        <end position="220"/>
    </location>
</feature>
<keyword evidence="1" id="KW-0175">Coiled coil</keyword>
<dbReference type="AlphaFoldDB" id="A0A7S3L051"/>
<sequence length="384" mass="41982">MNTISSSQSTLNATQNGSVRRIRTPHPHDVLSGRGGGINGHAGNVQFREWVGVRKNDYNLAPSKVDKARVAQEVIQLVREQDPPGRFLQKDTSAGIGNWWVELDEDRVVAKTSQALREGAPLIRAAHQQEIIEIKAKVGRKTSGNNTARKVPKTIPNKAVFAPSSAPLKRAREGTQWPAPAASNMPLIDSKESQSQEKAILELRSNVEQARLRNDLLENDPVIRAEKRPRMDEMGSSAPVPMALPPPMPSSIPRQSFAAEQRQNSLALSEFSFDLAMDDFVNPFADETPEEPQKPPQMISIETPAADPSPGMFARQNTNKSLEAFGTKPLTQAPAVPTQVPLSTNNSRNKSGQSVATQISKLDWEDSDPLLAYLTSLDRGVAAQ</sequence>
<protein>
    <recommendedName>
        <fullName evidence="3">DUF6824 domain-containing protein</fullName>
    </recommendedName>
</protein>
<feature type="region of interest" description="Disordered" evidence="2">
    <location>
        <begin position="1"/>
        <end position="37"/>
    </location>
</feature>
<organism evidence="4">
    <name type="scientific">Amphora coffeiformis</name>
    <dbReference type="NCBI Taxonomy" id="265554"/>
    <lineage>
        <taxon>Eukaryota</taxon>
        <taxon>Sar</taxon>
        <taxon>Stramenopiles</taxon>
        <taxon>Ochrophyta</taxon>
        <taxon>Bacillariophyta</taxon>
        <taxon>Bacillariophyceae</taxon>
        <taxon>Bacillariophycidae</taxon>
        <taxon>Thalassiophysales</taxon>
        <taxon>Catenulaceae</taxon>
        <taxon>Amphora</taxon>
    </lineage>
</organism>
<feature type="compositionally biased region" description="Polar residues" evidence="2">
    <location>
        <begin position="1"/>
        <end position="18"/>
    </location>
</feature>
<dbReference type="InterPro" id="IPR049227">
    <property type="entry name" value="DUF6824"/>
</dbReference>
<gene>
    <name evidence="4" type="ORF">ACOF00016_LOCUS2533</name>
</gene>
<feature type="region of interest" description="Disordered" evidence="2">
    <location>
        <begin position="283"/>
        <end position="356"/>
    </location>
</feature>
<dbReference type="Pfam" id="PF20710">
    <property type="entry name" value="DUF6824"/>
    <property type="match status" value="1"/>
</dbReference>
<feature type="domain" description="DUF6824" evidence="3">
    <location>
        <begin position="29"/>
        <end position="118"/>
    </location>
</feature>
<accession>A0A7S3L051</accession>
<dbReference type="EMBL" id="HBIM01002901">
    <property type="protein sequence ID" value="CAE0404397.1"/>
    <property type="molecule type" value="Transcribed_RNA"/>
</dbReference>
<name>A0A7S3L051_9STRA</name>
<evidence type="ECO:0000259" key="3">
    <source>
        <dbReference type="Pfam" id="PF20710"/>
    </source>
</evidence>
<evidence type="ECO:0000256" key="1">
    <source>
        <dbReference type="SAM" id="Coils"/>
    </source>
</evidence>
<evidence type="ECO:0000256" key="2">
    <source>
        <dbReference type="SAM" id="MobiDB-lite"/>
    </source>
</evidence>